<evidence type="ECO:0000313" key="2">
    <source>
        <dbReference type="EMBL" id="QBH95914.1"/>
    </source>
</evidence>
<evidence type="ECO:0000313" key="3">
    <source>
        <dbReference type="Proteomes" id="UP000293154"/>
    </source>
</evidence>
<dbReference type="EMBL" id="CP034752">
    <property type="protein sequence ID" value="QBH95914.1"/>
    <property type="molecule type" value="Genomic_DNA"/>
</dbReference>
<gene>
    <name evidence="2" type="ORF">EKN56_05555</name>
</gene>
<keyword evidence="1" id="KW-0472">Membrane</keyword>
<feature type="transmembrane region" description="Helical" evidence="1">
    <location>
        <begin position="116"/>
        <end position="135"/>
    </location>
</feature>
<proteinExistence type="predicted"/>
<sequence length="145" mass="16025">MELNKRVVPWLFTALLHIFVAPILCVLIGCIIYEFPDIGEALVGFLGFAMMVVPLFVAFLFGLIPFGLLAIQTGYMLREGWPFHWACLCSLLSGAFIGLVAPMIAQSTPDEMNGLLILSVSLTAGICYCACFWRYKSKLLVTDPQ</sequence>
<accession>A0A411WIA2</accession>
<dbReference type="RefSeq" id="WP_130590898.1">
    <property type="nucleotide sequence ID" value="NZ_CP034752.1"/>
</dbReference>
<dbReference type="OrthoDB" id="9879520at2"/>
<reference evidence="2 3" key="1">
    <citation type="submission" date="2019-03" db="EMBL/GenBank/DDBJ databases">
        <title>Pragia sp. nov. isolated from the gut tract of Carduelis flavirostris.</title>
        <authorList>
            <person name="Ge Y."/>
        </authorList>
    </citation>
    <scope>NUCLEOTIDE SEQUENCE [LARGE SCALE GENOMIC DNA]</scope>
    <source>
        <strain evidence="2 3">CF-458</strain>
    </source>
</reference>
<evidence type="ECO:0000256" key="1">
    <source>
        <dbReference type="SAM" id="Phobius"/>
    </source>
</evidence>
<dbReference type="PROSITE" id="PS51257">
    <property type="entry name" value="PROKAR_LIPOPROTEIN"/>
    <property type="match status" value="1"/>
</dbReference>
<dbReference type="AlphaFoldDB" id="A0A411WIA2"/>
<feature type="transmembrane region" description="Helical" evidence="1">
    <location>
        <begin position="41"/>
        <end position="71"/>
    </location>
</feature>
<dbReference type="KEGG" id="prag:EKN56_05555"/>
<feature type="transmembrane region" description="Helical" evidence="1">
    <location>
        <begin position="83"/>
        <end position="104"/>
    </location>
</feature>
<dbReference type="Proteomes" id="UP000293154">
    <property type="component" value="Chromosome"/>
</dbReference>
<feature type="transmembrane region" description="Helical" evidence="1">
    <location>
        <begin position="7"/>
        <end position="35"/>
    </location>
</feature>
<name>A0A411WIA2_9GAMM</name>
<keyword evidence="1" id="KW-1133">Transmembrane helix</keyword>
<keyword evidence="3" id="KW-1185">Reference proteome</keyword>
<protein>
    <submittedName>
        <fullName evidence="2">Uncharacterized protein</fullName>
    </submittedName>
</protein>
<organism evidence="2 3">
    <name type="scientific">Limnobaculum zhutongyuii</name>
    <dbReference type="NCBI Taxonomy" id="2498113"/>
    <lineage>
        <taxon>Bacteria</taxon>
        <taxon>Pseudomonadati</taxon>
        <taxon>Pseudomonadota</taxon>
        <taxon>Gammaproteobacteria</taxon>
        <taxon>Enterobacterales</taxon>
        <taxon>Budviciaceae</taxon>
        <taxon>Limnobaculum</taxon>
    </lineage>
</organism>
<keyword evidence="1" id="KW-0812">Transmembrane</keyword>